<dbReference type="EMBL" id="CP014327">
    <property type="protein sequence ID" value="AML52119.1"/>
    <property type="molecule type" value="Genomic_DNA"/>
</dbReference>
<feature type="domain" description="ABC transporter" evidence="4">
    <location>
        <begin position="11"/>
        <end position="248"/>
    </location>
</feature>
<dbReference type="Proteomes" id="UP000070371">
    <property type="component" value="Chromosome"/>
</dbReference>
<dbReference type="PANTHER" id="PTHR43023:SF3">
    <property type="entry name" value="PROTEIN TRIGALACTOSYLDIACYLGLYCEROL 3, CHLOROPLASTIC"/>
    <property type="match status" value="1"/>
</dbReference>
<dbReference type="InterPro" id="IPR003439">
    <property type="entry name" value="ABC_transporter-like_ATP-bd"/>
</dbReference>
<evidence type="ECO:0000313" key="5">
    <source>
        <dbReference type="EMBL" id="AML52119.1"/>
    </source>
</evidence>
<sequence length="267" mass="28442">MTAQAAYDVNISVRGVRNQFGRHVVHEDLDLDVRRGEILGVVGGSGTGKSVLLRSIVGLQKPVAGSVNVLGVDVLTADEDTRAALEARWGVMFQDGALFSSLTVRENVEVPMRAITGLDPKTRSSLADLKISMVGLPFNAGDKYPSELSGGMRKRAGLARALALDPEIVFLDEPTAGLDPIGAAAFDTLIRGLSHSLGLTVFLVTHDLDTLHATCDRIAVLAERKVLVTGTMQEMLDVDHPWVHEYFHGPRARAAASGAQSGTPLEG</sequence>
<dbReference type="SUPFAM" id="SSF52540">
    <property type="entry name" value="P-loop containing nucleoside triphosphate hydrolases"/>
    <property type="match status" value="1"/>
</dbReference>
<dbReference type="GO" id="GO:0016887">
    <property type="term" value="F:ATP hydrolysis activity"/>
    <property type="evidence" value="ECO:0007669"/>
    <property type="project" value="InterPro"/>
</dbReference>
<name>A0A126V342_9RHOB</name>
<dbReference type="RefSeq" id="WP_039002632.1">
    <property type="nucleotide sequence ID" value="NZ_CP014327.1"/>
</dbReference>
<keyword evidence="3 5" id="KW-0067">ATP-binding</keyword>
<protein>
    <submittedName>
        <fullName evidence="5">ABC transporter ATP-binding protein</fullName>
    </submittedName>
</protein>
<dbReference type="PROSITE" id="PS00211">
    <property type="entry name" value="ABC_TRANSPORTER_1"/>
    <property type="match status" value="1"/>
</dbReference>
<dbReference type="PROSITE" id="PS50893">
    <property type="entry name" value="ABC_TRANSPORTER_2"/>
    <property type="match status" value="1"/>
</dbReference>
<proteinExistence type="predicted"/>
<dbReference type="Gene3D" id="3.40.50.300">
    <property type="entry name" value="P-loop containing nucleotide triphosphate hydrolases"/>
    <property type="match status" value="1"/>
</dbReference>
<gene>
    <name evidence="5" type="ORF">RC74_13290</name>
</gene>
<dbReference type="CDD" id="cd03261">
    <property type="entry name" value="ABC_Org_Solvent_Resistant"/>
    <property type="match status" value="1"/>
</dbReference>
<evidence type="ECO:0000313" key="6">
    <source>
        <dbReference type="Proteomes" id="UP000070371"/>
    </source>
</evidence>
<dbReference type="InterPro" id="IPR027417">
    <property type="entry name" value="P-loop_NTPase"/>
</dbReference>
<evidence type="ECO:0000256" key="1">
    <source>
        <dbReference type="ARBA" id="ARBA00022448"/>
    </source>
</evidence>
<accession>A0A126V342</accession>
<dbReference type="STRING" id="1579316.RC74_13290"/>
<dbReference type="SMART" id="SM00382">
    <property type="entry name" value="AAA"/>
    <property type="match status" value="1"/>
</dbReference>
<evidence type="ECO:0000259" key="4">
    <source>
        <dbReference type="PROSITE" id="PS50893"/>
    </source>
</evidence>
<dbReference type="OrthoDB" id="9802264at2"/>
<dbReference type="Pfam" id="PF00005">
    <property type="entry name" value="ABC_tran"/>
    <property type="match status" value="1"/>
</dbReference>
<evidence type="ECO:0000256" key="3">
    <source>
        <dbReference type="ARBA" id="ARBA00022840"/>
    </source>
</evidence>
<keyword evidence="2" id="KW-0547">Nucleotide-binding</keyword>
<keyword evidence="1" id="KW-0813">Transport</keyword>
<dbReference type="InterPro" id="IPR017871">
    <property type="entry name" value="ABC_transporter-like_CS"/>
</dbReference>
<dbReference type="PANTHER" id="PTHR43023">
    <property type="entry name" value="PROTEIN TRIGALACTOSYLDIACYLGLYCEROL 3, CHLOROPLASTIC"/>
    <property type="match status" value="1"/>
</dbReference>
<dbReference type="GO" id="GO:0005524">
    <property type="term" value="F:ATP binding"/>
    <property type="evidence" value="ECO:0007669"/>
    <property type="project" value="UniProtKB-KW"/>
</dbReference>
<evidence type="ECO:0000256" key="2">
    <source>
        <dbReference type="ARBA" id="ARBA00022741"/>
    </source>
</evidence>
<dbReference type="KEGG" id="hat:RC74_13290"/>
<dbReference type="AlphaFoldDB" id="A0A126V342"/>
<dbReference type="InterPro" id="IPR003593">
    <property type="entry name" value="AAA+_ATPase"/>
</dbReference>
<keyword evidence="6" id="KW-1185">Reference proteome</keyword>
<organism evidence="5 6">
    <name type="scientific">Falsihalocynthiibacter arcticus</name>
    <dbReference type="NCBI Taxonomy" id="1579316"/>
    <lineage>
        <taxon>Bacteria</taxon>
        <taxon>Pseudomonadati</taxon>
        <taxon>Pseudomonadota</taxon>
        <taxon>Alphaproteobacteria</taxon>
        <taxon>Rhodobacterales</taxon>
        <taxon>Roseobacteraceae</taxon>
        <taxon>Falsihalocynthiibacter</taxon>
    </lineage>
</organism>
<reference evidence="5 6" key="1">
    <citation type="submission" date="2016-02" db="EMBL/GenBank/DDBJ databases">
        <title>Complete genome sequence of Halocynthiibacter arcticus PAMC 20958t from arctic marine sediment.</title>
        <authorList>
            <person name="Lee Y.M."/>
            <person name="Baek K."/>
            <person name="Lee H.K."/>
            <person name="Shin S.C."/>
        </authorList>
    </citation>
    <scope>NUCLEOTIDE SEQUENCE [LARGE SCALE GENOMIC DNA]</scope>
    <source>
        <strain evidence="5">PAMC 20958</strain>
    </source>
</reference>